<feature type="domain" description="Response regulatory" evidence="2">
    <location>
        <begin position="7"/>
        <end position="134"/>
    </location>
</feature>
<dbReference type="STRING" id="1454201.NMS_0191"/>
<dbReference type="EMBL" id="AP014548">
    <property type="protein sequence ID" value="BAO54200.1"/>
    <property type="molecule type" value="Genomic_DNA"/>
</dbReference>
<evidence type="ECO:0000313" key="3">
    <source>
        <dbReference type="EMBL" id="BAO54200.1"/>
    </source>
</evidence>
<dbReference type="Pfam" id="PF00072">
    <property type="entry name" value="Response_reg"/>
    <property type="match status" value="1"/>
</dbReference>
<dbReference type="HOGENOM" id="CLU_000445_69_17_10"/>
<dbReference type="InterPro" id="IPR052893">
    <property type="entry name" value="TCS_response_regulator"/>
</dbReference>
<dbReference type="InterPro" id="IPR001789">
    <property type="entry name" value="Sig_transdc_resp-reg_receiver"/>
</dbReference>
<evidence type="ECO:0000256" key="1">
    <source>
        <dbReference type="PROSITE-ProRule" id="PRU00169"/>
    </source>
</evidence>
<name>W8VP24_9FLAO</name>
<dbReference type="OrthoDB" id="673128at2"/>
<dbReference type="GO" id="GO:0000160">
    <property type="term" value="P:phosphorelay signal transduction system"/>
    <property type="evidence" value="ECO:0007669"/>
    <property type="project" value="InterPro"/>
</dbReference>
<evidence type="ECO:0000259" key="2">
    <source>
        <dbReference type="PROSITE" id="PS50110"/>
    </source>
</evidence>
<dbReference type="InterPro" id="IPR011006">
    <property type="entry name" value="CheY-like_superfamily"/>
</dbReference>
<sequence>MSPNPFILSLIDDDEIYQYGFKRTVELSNFAKKVLIFSDGEEAINFLIDNIATAVALPDVIFLDINMPIMNGFEFMEEYIKLKPRVGKKITIYMVSSSIDPSDINRAKSISELSDYIIKPVSKDRLKNIIEDLEREHGLSK</sequence>
<evidence type="ECO:0000313" key="4">
    <source>
        <dbReference type="Proteomes" id="UP000031760"/>
    </source>
</evidence>
<proteinExistence type="predicted"/>
<dbReference type="PANTHER" id="PTHR44520">
    <property type="entry name" value="RESPONSE REGULATOR RCP1-RELATED"/>
    <property type="match status" value="1"/>
</dbReference>
<protein>
    <submittedName>
        <fullName evidence="3">Two-component response regulator</fullName>
    </submittedName>
</protein>
<keyword evidence="1" id="KW-0597">Phosphoprotein</keyword>
<dbReference type="AlphaFoldDB" id="W8VP24"/>
<accession>W8VP24</accession>
<feature type="modified residue" description="4-aspartylphosphate" evidence="1">
    <location>
        <position position="64"/>
    </location>
</feature>
<dbReference type="PROSITE" id="PS50110">
    <property type="entry name" value="RESPONSE_REGULATORY"/>
    <property type="match status" value="1"/>
</dbReference>
<organism evidence="3 4">
    <name type="scientific">Nonlabens marinus S1-08</name>
    <dbReference type="NCBI Taxonomy" id="1454201"/>
    <lineage>
        <taxon>Bacteria</taxon>
        <taxon>Pseudomonadati</taxon>
        <taxon>Bacteroidota</taxon>
        <taxon>Flavobacteriia</taxon>
        <taxon>Flavobacteriales</taxon>
        <taxon>Flavobacteriaceae</taxon>
        <taxon>Nonlabens</taxon>
    </lineage>
</organism>
<dbReference type="KEGG" id="nmf:NMS_0191"/>
<reference evidence="3 4" key="1">
    <citation type="journal article" date="2014" name="Proc. Natl. Acad. Sci. U.S.A.">
        <title>Functional characterization of flavobacteria rhodopsins reveals a unique class of light-driven chloride pump in bacteria.</title>
        <authorList>
            <person name="Yoshizawa S."/>
            <person name="Kumagai Y."/>
            <person name="Kim H."/>
            <person name="Ogura Y."/>
            <person name="Hayashi T."/>
            <person name="Iwasaki W."/>
            <person name="DeLong E.F."/>
            <person name="Kogure K."/>
        </authorList>
    </citation>
    <scope>NUCLEOTIDE SEQUENCE [LARGE SCALE GENOMIC DNA]</scope>
    <source>
        <strain evidence="3 4">S1-08</strain>
    </source>
</reference>
<dbReference type="PANTHER" id="PTHR44520:SF2">
    <property type="entry name" value="RESPONSE REGULATOR RCP1"/>
    <property type="match status" value="1"/>
</dbReference>
<keyword evidence="4" id="KW-1185">Reference proteome</keyword>
<dbReference type="SUPFAM" id="SSF52172">
    <property type="entry name" value="CheY-like"/>
    <property type="match status" value="1"/>
</dbReference>
<dbReference type="RefSeq" id="WP_041494939.1">
    <property type="nucleotide sequence ID" value="NZ_AP014548.1"/>
</dbReference>
<dbReference type="Proteomes" id="UP000031760">
    <property type="component" value="Chromosome"/>
</dbReference>
<gene>
    <name evidence="3" type="ORF">NMS_0191</name>
</gene>
<dbReference type="Gene3D" id="3.40.50.2300">
    <property type="match status" value="1"/>
</dbReference>
<dbReference type="SMART" id="SM00448">
    <property type="entry name" value="REC"/>
    <property type="match status" value="1"/>
</dbReference>